<gene>
    <name evidence="2" type="ORF">POVCU1_032050</name>
</gene>
<dbReference type="Gene3D" id="3.30.700.20">
    <property type="entry name" value="Hypothetical protein ph0010, domain 1"/>
    <property type="match status" value="1"/>
</dbReference>
<evidence type="ECO:0000313" key="3">
    <source>
        <dbReference type="Proteomes" id="UP000078546"/>
    </source>
</evidence>
<dbReference type="Pfam" id="PF01871">
    <property type="entry name" value="AMMECR1"/>
    <property type="match status" value="1"/>
</dbReference>
<dbReference type="InterPro" id="IPR027485">
    <property type="entry name" value="AMMECR1_N"/>
</dbReference>
<dbReference type="EMBL" id="FLQV01000590">
    <property type="protein sequence ID" value="SBS96319.1"/>
    <property type="molecule type" value="Genomic_DNA"/>
</dbReference>
<protein>
    <recommendedName>
        <fullName evidence="1">AMMECR1 domain-containing protein</fullName>
    </recommendedName>
</protein>
<feature type="domain" description="AMMECR1" evidence="1">
    <location>
        <begin position="86"/>
        <end position="295"/>
    </location>
</feature>
<evidence type="ECO:0000313" key="2">
    <source>
        <dbReference type="EMBL" id="SBS96319.1"/>
    </source>
</evidence>
<dbReference type="SUPFAM" id="SSF143447">
    <property type="entry name" value="AMMECR1-like"/>
    <property type="match status" value="1"/>
</dbReference>
<dbReference type="PANTHER" id="PTHR13016">
    <property type="entry name" value="AMMECR1 HOMOLOG"/>
    <property type="match status" value="1"/>
</dbReference>
<name>A0A1A8WTT7_PLAOA</name>
<dbReference type="InterPro" id="IPR036071">
    <property type="entry name" value="AMMECR1_dom_sf"/>
</dbReference>
<reference evidence="3" key="1">
    <citation type="submission" date="2016-05" db="EMBL/GenBank/DDBJ databases">
        <authorList>
            <person name="Naeem Raeece"/>
        </authorList>
    </citation>
    <scope>NUCLEOTIDE SEQUENCE [LARGE SCALE GENOMIC DNA]</scope>
</reference>
<dbReference type="InterPro" id="IPR023473">
    <property type="entry name" value="AMMECR1"/>
</dbReference>
<proteinExistence type="predicted"/>
<dbReference type="InterPro" id="IPR002733">
    <property type="entry name" value="AMMECR1_domain"/>
</dbReference>
<dbReference type="Proteomes" id="UP000078546">
    <property type="component" value="Unassembled WGS sequence"/>
</dbReference>
<dbReference type="AlphaFoldDB" id="A0A1A8WTT7"/>
<organism evidence="2 3">
    <name type="scientific">Plasmodium ovale curtisi</name>
    <dbReference type="NCBI Taxonomy" id="864141"/>
    <lineage>
        <taxon>Eukaryota</taxon>
        <taxon>Sar</taxon>
        <taxon>Alveolata</taxon>
        <taxon>Apicomplexa</taxon>
        <taxon>Aconoidasida</taxon>
        <taxon>Haemosporida</taxon>
        <taxon>Plasmodiidae</taxon>
        <taxon>Plasmodium</taxon>
        <taxon>Plasmodium (Plasmodium)</taxon>
    </lineage>
</organism>
<dbReference type="PROSITE" id="PS51112">
    <property type="entry name" value="AMMECR1"/>
    <property type="match status" value="1"/>
</dbReference>
<sequence>MSAVLLQDVCRKEKWRTRKPEAILRHRINDKLQQKCDSPFKFSKAYDSKMAHEESQPETYTFSLTKMNVTCSLRESSVELGHSKDAVSELIEEKNVICSWCFDILEHELKKKKFDYIPPVLQKLHKNGFKIPFFVKWMKLNDVKNMGSYDYDEYELKGCIGCLSEIDVYEIRYYALQSSLNDNRFYPITLNDLPYLIVTITYLFNFEECKHIYDWVIGKHGIKLNFTVNKRKYSSTFLPDVASQHNFDHKTTIKKLIRKANYRGEINDELLNIIQVERYEGVNCSLTYADYLKLQHT</sequence>
<evidence type="ECO:0000259" key="1">
    <source>
        <dbReference type="PROSITE" id="PS51112"/>
    </source>
</evidence>
<dbReference type="PANTHER" id="PTHR13016:SF0">
    <property type="entry name" value="AMME SYNDROME CANDIDATE GENE 1 PROTEIN"/>
    <property type="match status" value="1"/>
</dbReference>
<accession>A0A1A8WTT7</accession>